<organism evidence="2 3">
    <name type="scientific">Pisolithus microcarpus 441</name>
    <dbReference type="NCBI Taxonomy" id="765257"/>
    <lineage>
        <taxon>Eukaryota</taxon>
        <taxon>Fungi</taxon>
        <taxon>Dikarya</taxon>
        <taxon>Basidiomycota</taxon>
        <taxon>Agaricomycotina</taxon>
        <taxon>Agaricomycetes</taxon>
        <taxon>Agaricomycetidae</taxon>
        <taxon>Boletales</taxon>
        <taxon>Sclerodermatineae</taxon>
        <taxon>Pisolithaceae</taxon>
        <taxon>Pisolithus</taxon>
    </lineage>
</organism>
<feature type="region of interest" description="Disordered" evidence="1">
    <location>
        <begin position="1"/>
        <end position="34"/>
    </location>
</feature>
<dbReference type="Proteomes" id="UP000054018">
    <property type="component" value="Unassembled WGS sequence"/>
</dbReference>
<dbReference type="HOGENOM" id="CLU_2414138_0_0_1"/>
<proteinExistence type="predicted"/>
<accession>A0A0C9ZTQ6</accession>
<gene>
    <name evidence="2" type="ORF">PISMIDRAFT_332076</name>
</gene>
<dbReference type="EMBL" id="KN833706">
    <property type="protein sequence ID" value="KIK25647.1"/>
    <property type="molecule type" value="Genomic_DNA"/>
</dbReference>
<sequence length="92" mass="10329">MYTTTERVNEKSDGITKLARQLHSKVQDKDEKRGMPASTVLRGVTLARYANEGHTSCSVLWGAYVDCSRHSTTARSDWNAGVTRLPRETNCR</sequence>
<evidence type="ECO:0000256" key="1">
    <source>
        <dbReference type="SAM" id="MobiDB-lite"/>
    </source>
</evidence>
<dbReference type="AlphaFoldDB" id="A0A0C9ZTQ6"/>
<keyword evidence="3" id="KW-1185">Reference proteome</keyword>
<protein>
    <submittedName>
        <fullName evidence="2">Uncharacterized protein</fullName>
    </submittedName>
</protein>
<name>A0A0C9ZTQ6_9AGAM</name>
<evidence type="ECO:0000313" key="3">
    <source>
        <dbReference type="Proteomes" id="UP000054018"/>
    </source>
</evidence>
<feature type="compositionally biased region" description="Basic and acidic residues" evidence="1">
    <location>
        <begin position="25"/>
        <end position="34"/>
    </location>
</feature>
<evidence type="ECO:0000313" key="2">
    <source>
        <dbReference type="EMBL" id="KIK25647.1"/>
    </source>
</evidence>
<reference evidence="2 3" key="1">
    <citation type="submission" date="2014-04" db="EMBL/GenBank/DDBJ databases">
        <authorList>
            <consortium name="DOE Joint Genome Institute"/>
            <person name="Kuo A."/>
            <person name="Kohler A."/>
            <person name="Costa M.D."/>
            <person name="Nagy L.G."/>
            <person name="Floudas D."/>
            <person name="Copeland A."/>
            <person name="Barry K.W."/>
            <person name="Cichocki N."/>
            <person name="Veneault-Fourrey C."/>
            <person name="LaButti K."/>
            <person name="Lindquist E.A."/>
            <person name="Lipzen A."/>
            <person name="Lundell T."/>
            <person name="Morin E."/>
            <person name="Murat C."/>
            <person name="Sun H."/>
            <person name="Tunlid A."/>
            <person name="Henrissat B."/>
            <person name="Grigoriev I.V."/>
            <person name="Hibbett D.S."/>
            <person name="Martin F."/>
            <person name="Nordberg H.P."/>
            <person name="Cantor M.N."/>
            <person name="Hua S.X."/>
        </authorList>
    </citation>
    <scope>NUCLEOTIDE SEQUENCE [LARGE SCALE GENOMIC DNA]</scope>
    <source>
        <strain evidence="2 3">441</strain>
    </source>
</reference>
<reference evidence="3" key="2">
    <citation type="submission" date="2015-01" db="EMBL/GenBank/DDBJ databases">
        <title>Evolutionary Origins and Diversification of the Mycorrhizal Mutualists.</title>
        <authorList>
            <consortium name="DOE Joint Genome Institute"/>
            <consortium name="Mycorrhizal Genomics Consortium"/>
            <person name="Kohler A."/>
            <person name="Kuo A."/>
            <person name="Nagy L.G."/>
            <person name="Floudas D."/>
            <person name="Copeland A."/>
            <person name="Barry K.W."/>
            <person name="Cichocki N."/>
            <person name="Veneault-Fourrey C."/>
            <person name="LaButti K."/>
            <person name="Lindquist E.A."/>
            <person name="Lipzen A."/>
            <person name="Lundell T."/>
            <person name="Morin E."/>
            <person name="Murat C."/>
            <person name="Riley R."/>
            <person name="Ohm R."/>
            <person name="Sun H."/>
            <person name="Tunlid A."/>
            <person name="Henrissat B."/>
            <person name="Grigoriev I.V."/>
            <person name="Hibbett D.S."/>
            <person name="Martin F."/>
        </authorList>
    </citation>
    <scope>NUCLEOTIDE SEQUENCE [LARGE SCALE GENOMIC DNA]</scope>
    <source>
        <strain evidence="3">441</strain>
    </source>
</reference>